<sequence length="1024" mass="112960">MIEIFVKRPATTIIFIAIFMVMGLVSIGNLIIEPTPKVELPIITVQTVYAGASPEEIESQILKKIEDEISEVSQIKKIKSDARDSFGIVVIEFEIEADANIKSIEVKDKVEAILNEFPDGADRPIIAKFDPLIRPIATLALSSSKHDLTETYEYADKKLKSRLSSINGVASVDIFGGQEREISIELDNNLLIQNYLSIEDVITAISRKNLNIPGGSIKRENSNISVRFVGEFANVEEIRNLEVVSREGQVFKLREFGSVTDSFKDVETMAKFNGKDVVGLSILKLSDGDAIKIVNTVKNSLDEVRSELPEGMKLELVVDTTKITLNDTKGTIQSIFIGIGLTIAILLTFLGDWRGALIASIVIPTSIISTLFIMDMSSFSINVMTLLAFGTCLGTLIANALIIIENVYKHLKMGKSSENAAIDGTKEVLLAVMASSGTNLVVFTPLAFMGGVVGKFMLQFGMTVVYATIFSILASVTLTPMLCALLLKDPDTLKGPFPKLSHLVDRLLGWVTKQYKWFFDKFMRWPITSIIILMGIFFTIVYPAARVGNEFLPKSDRDEFTAYILMPDGTPVEKTAEVSQQVAKVIREYPEVVSTLADIGYDGEERSRITVNMTPAASRKRSFKDVMDDILPKVSNIPEAEITLSGGNRNSGNEGDITINITGRNFDEMIIASKKMQEIMKNSGYFSSIESSYRIPKMEIQFMSEPQKVIRQNLSSSRLGGTIRALVNGNDDAVYKEDGEEYDINVTLAPEFKRNISDFDKFLIHGKDGLIPISTLGDVKVVEATSPLKRRDKERIIQVKAYVVKGVVGAIMGDLAGKFNKADLPEGTKFMFAGQAESQKESQQEMGKAFMLAVILTYMLLVAILNSFVFPISIGSAILTSFLGSFLMMFYTDQTINIGSMMAIVMVVGLAVNNAILMIEFTQQKLDEGFEIKEALWLGAKEKLKPILMTSIAIIAGTMPQLFMIDKIKSAMGAVLVGGMLGSILFTYTLVPTIHLVIYRVKKWITGLGKQKQEQIESAPQPLN</sequence>
<feature type="transmembrane region" description="Helical" evidence="1">
    <location>
        <begin position="898"/>
        <end position="919"/>
    </location>
</feature>
<keyword evidence="3" id="KW-1185">Reference proteome</keyword>
<dbReference type="SUPFAM" id="SSF82693">
    <property type="entry name" value="Multidrug efflux transporter AcrB pore domain, PN1, PN2, PC1 and PC2 subdomains"/>
    <property type="match status" value="3"/>
</dbReference>
<dbReference type="PANTHER" id="PTHR32063:SF0">
    <property type="entry name" value="SWARMING MOTILITY PROTEIN SWRC"/>
    <property type="match status" value="1"/>
</dbReference>
<reference evidence="3" key="1">
    <citation type="journal article" date="2019" name="Int. J. Syst. Evol. Microbiol.">
        <title>Halobacteriovorax valvorus sp. nov., a novel prokaryotic predator isolated from coastal seawater of China.</title>
        <authorList>
            <person name="Chen M.-X."/>
        </authorList>
    </citation>
    <scope>NUCLEOTIDE SEQUENCE [LARGE SCALE GENOMIC DNA]</scope>
    <source>
        <strain evidence="3">BL9</strain>
    </source>
</reference>
<dbReference type="RefSeq" id="WP_114705148.1">
    <property type="nucleotide sequence ID" value="NZ_QDKL01000001.1"/>
</dbReference>
<feature type="transmembrane region" description="Helical" evidence="1">
    <location>
        <begin position="12"/>
        <end position="32"/>
    </location>
</feature>
<dbReference type="Gene3D" id="1.20.1640.10">
    <property type="entry name" value="Multidrug efflux transporter AcrB transmembrane domain"/>
    <property type="match status" value="2"/>
</dbReference>
<dbReference type="Gene3D" id="3.30.70.1430">
    <property type="entry name" value="Multidrug efflux transporter AcrB pore domain"/>
    <property type="match status" value="2"/>
</dbReference>
<dbReference type="PRINTS" id="PR00702">
    <property type="entry name" value="ACRIFLAVINRP"/>
</dbReference>
<dbReference type="EMBL" id="QDKL01000001">
    <property type="protein sequence ID" value="RZF22204.1"/>
    <property type="molecule type" value="Genomic_DNA"/>
</dbReference>
<keyword evidence="1" id="KW-0472">Membrane</keyword>
<feature type="transmembrane region" description="Helical" evidence="1">
    <location>
        <begin position="356"/>
        <end position="374"/>
    </location>
</feature>
<dbReference type="InterPro" id="IPR001036">
    <property type="entry name" value="Acrflvin-R"/>
</dbReference>
<proteinExistence type="predicted"/>
<dbReference type="Proteomes" id="UP000443582">
    <property type="component" value="Unassembled WGS sequence"/>
</dbReference>
<gene>
    <name evidence="2" type="ORF">DAY19_00110</name>
</gene>
<dbReference type="SUPFAM" id="SSF82714">
    <property type="entry name" value="Multidrug efflux transporter AcrB TolC docking domain, DN and DC subdomains"/>
    <property type="match status" value="2"/>
</dbReference>
<dbReference type="Gene3D" id="3.30.70.1320">
    <property type="entry name" value="Multidrug efflux transporter AcrB pore domain like"/>
    <property type="match status" value="1"/>
</dbReference>
<comment type="caution">
    <text evidence="2">The sequence shown here is derived from an EMBL/GenBank/DDBJ whole genome shotgun (WGS) entry which is preliminary data.</text>
</comment>
<dbReference type="SUPFAM" id="SSF82866">
    <property type="entry name" value="Multidrug efflux transporter AcrB transmembrane domain"/>
    <property type="match status" value="2"/>
</dbReference>
<feature type="transmembrane region" description="Helical" evidence="1">
    <location>
        <begin position="332"/>
        <end position="350"/>
    </location>
</feature>
<evidence type="ECO:0000256" key="1">
    <source>
        <dbReference type="SAM" id="Phobius"/>
    </source>
</evidence>
<feature type="transmembrane region" description="Helical" evidence="1">
    <location>
        <begin position="525"/>
        <end position="545"/>
    </location>
</feature>
<evidence type="ECO:0000313" key="2">
    <source>
        <dbReference type="EMBL" id="RZF22204.1"/>
    </source>
</evidence>
<dbReference type="Pfam" id="PF00873">
    <property type="entry name" value="ACR_tran"/>
    <property type="match status" value="1"/>
</dbReference>
<dbReference type="PANTHER" id="PTHR32063">
    <property type="match status" value="1"/>
</dbReference>
<protein>
    <submittedName>
        <fullName evidence="2">Efflux RND transporter permease subunit</fullName>
    </submittedName>
</protein>
<feature type="transmembrane region" description="Helical" evidence="1">
    <location>
        <begin position="874"/>
        <end position="891"/>
    </location>
</feature>
<feature type="transmembrane region" description="Helical" evidence="1">
    <location>
        <begin position="972"/>
        <end position="998"/>
    </location>
</feature>
<dbReference type="Gene3D" id="3.30.2090.10">
    <property type="entry name" value="Multidrug efflux transporter AcrB TolC docking domain, DN and DC subdomains"/>
    <property type="match status" value="2"/>
</dbReference>
<feature type="transmembrane region" description="Helical" evidence="1">
    <location>
        <begin position="849"/>
        <end position="868"/>
    </location>
</feature>
<evidence type="ECO:0000313" key="3">
    <source>
        <dbReference type="Proteomes" id="UP000443582"/>
    </source>
</evidence>
<name>A0ABY0IIA5_9BACT</name>
<accession>A0ABY0IIA5</accession>
<keyword evidence="1" id="KW-0812">Transmembrane</keyword>
<keyword evidence="1" id="KW-1133">Transmembrane helix</keyword>
<feature type="transmembrane region" description="Helical" evidence="1">
    <location>
        <begin position="386"/>
        <end position="408"/>
    </location>
</feature>
<dbReference type="InterPro" id="IPR027463">
    <property type="entry name" value="AcrB_DN_DC_subdom"/>
</dbReference>
<dbReference type="Gene3D" id="3.30.70.1440">
    <property type="entry name" value="Multidrug efflux transporter AcrB pore domain"/>
    <property type="match status" value="1"/>
</dbReference>
<feature type="transmembrane region" description="Helical" evidence="1">
    <location>
        <begin position="464"/>
        <end position="487"/>
    </location>
</feature>
<feature type="transmembrane region" description="Helical" evidence="1">
    <location>
        <begin position="947"/>
        <end position="965"/>
    </location>
</feature>
<organism evidence="2 3">
    <name type="scientific">Halobacteriovorax vibrionivorans</name>
    <dbReference type="NCBI Taxonomy" id="2152716"/>
    <lineage>
        <taxon>Bacteria</taxon>
        <taxon>Pseudomonadati</taxon>
        <taxon>Bdellovibrionota</taxon>
        <taxon>Bacteriovoracia</taxon>
        <taxon>Bacteriovoracales</taxon>
        <taxon>Halobacteriovoraceae</taxon>
        <taxon>Halobacteriovorax</taxon>
    </lineage>
</organism>
<feature type="transmembrane region" description="Helical" evidence="1">
    <location>
        <begin position="428"/>
        <end position="452"/>
    </location>
</feature>